<dbReference type="EMBL" id="CAJOBA010044362">
    <property type="protein sequence ID" value="CAF4162774.1"/>
    <property type="molecule type" value="Genomic_DNA"/>
</dbReference>
<accession>A0A8S2RIA7</accession>
<dbReference type="Proteomes" id="UP000677228">
    <property type="component" value="Unassembled WGS sequence"/>
</dbReference>
<dbReference type="EMBL" id="CAJNOK010022723">
    <property type="protein sequence ID" value="CAF1352398.1"/>
    <property type="molecule type" value="Genomic_DNA"/>
</dbReference>
<proteinExistence type="predicted"/>
<evidence type="ECO:0000313" key="3">
    <source>
        <dbReference type="Proteomes" id="UP000682733"/>
    </source>
</evidence>
<organism evidence="2 3">
    <name type="scientific">Didymodactylos carnosus</name>
    <dbReference type="NCBI Taxonomy" id="1234261"/>
    <lineage>
        <taxon>Eukaryota</taxon>
        <taxon>Metazoa</taxon>
        <taxon>Spiralia</taxon>
        <taxon>Gnathifera</taxon>
        <taxon>Rotifera</taxon>
        <taxon>Eurotatoria</taxon>
        <taxon>Bdelloidea</taxon>
        <taxon>Philodinida</taxon>
        <taxon>Philodinidae</taxon>
        <taxon>Didymodactylos</taxon>
    </lineage>
</organism>
<evidence type="ECO:0000313" key="2">
    <source>
        <dbReference type="EMBL" id="CAF4162774.1"/>
    </source>
</evidence>
<comment type="caution">
    <text evidence="2">The sequence shown here is derived from an EMBL/GenBank/DDBJ whole genome shotgun (WGS) entry which is preliminary data.</text>
</comment>
<name>A0A8S2RIA7_9BILA</name>
<sequence length="460" mass="53152">MTLTAGQDETRSQYFNSTTTWKQIDLWLKILDINAATPADSYYFWNAEQQYIIDEDQTISLALDQTECINVDVFNGEDVIDIILSYDKNSQTIRILKSCPVHSLLNNPKYLKQLDLKIYPEDYTLFFVLNESEKQILSNLDMENPINHYASMTNEPIHFQISILIQIILYDDQKEIPIPISHRNITIKQLLEMIKINDDHIYLASYETKMILSENIKLSTINETKFFLVKEHQTCLISIEQSDGALVAIIEDNMQNQRYLINATAMNDIYKQNKNIDQDQYLLYDHDFAPSRETLLSSFLSSKTSSIKFNLIYQKLQANVTVTSDEQNSPIVFQCSSSMTIDRVHQIVCQLWKLNKQFYRLTLSDDSVIDEEDSLNDTGESINDLQLKLVSTADAKCAITYQDGTHHDFNDIDMYELKVLDDPDSPTTVDLDSSVDEIRSDFHIESATLPFLLEKKEDEN</sequence>
<reference evidence="2" key="1">
    <citation type="submission" date="2021-02" db="EMBL/GenBank/DDBJ databases">
        <authorList>
            <person name="Nowell W R."/>
        </authorList>
    </citation>
    <scope>NUCLEOTIDE SEQUENCE</scope>
</reference>
<protein>
    <submittedName>
        <fullName evidence="2">Uncharacterized protein</fullName>
    </submittedName>
</protein>
<dbReference type="AlphaFoldDB" id="A0A8S2RIA7"/>
<evidence type="ECO:0000313" key="1">
    <source>
        <dbReference type="EMBL" id="CAF1352398.1"/>
    </source>
</evidence>
<dbReference type="Proteomes" id="UP000682733">
    <property type="component" value="Unassembled WGS sequence"/>
</dbReference>
<gene>
    <name evidence="1" type="ORF">OVA965_LOCUS30858</name>
    <name evidence="2" type="ORF">TMI583_LOCUS31667</name>
</gene>